<evidence type="ECO:0008006" key="5">
    <source>
        <dbReference type="Google" id="ProtNLM"/>
    </source>
</evidence>
<feature type="transmembrane region" description="Helical" evidence="2">
    <location>
        <begin position="196"/>
        <end position="214"/>
    </location>
</feature>
<accession>A0ABN9VA49</accession>
<comment type="caution">
    <text evidence="3">The sequence shown here is derived from an EMBL/GenBank/DDBJ whole genome shotgun (WGS) entry which is preliminary data.</text>
</comment>
<organism evidence="3 4">
    <name type="scientific">Prorocentrum cordatum</name>
    <dbReference type="NCBI Taxonomy" id="2364126"/>
    <lineage>
        <taxon>Eukaryota</taxon>
        <taxon>Sar</taxon>
        <taxon>Alveolata</taxon>
        <taxon>Dinophyceae</taxon>
        <taxon>Prorocentrales</taxon>
        <taxon>Prorocentraceae</taxon>
        <taxon>Prorocentrum</taxon>
    </lineage>
</organism>
<keyword evidence="2" id="KW-0472">Membrane</keyword>
<feature type="transmembrane region" description="Helical" evidence="2">
    <location>
        <begin position="146"/>
        <end position="165"/>
    </location>
</feature>
<feature type="transmembrane region" description="Helical" evidence="2">
    <location>
        <begin position="117"/>
        <end position="134"/>
    </location>
</feature>
<dbReference type="Proteomes" id="UP001189429">
    <property type="component" value="Unassembled WGS sequence"/>
</dbReference>
<evidence type="ECO:0000256" key="2">
    <source>
        <dbReference type="SAM" id="Phobius"/>
    </source>
</evidence>
<reference evidence="3" key="1">
    <citation type="submission" date="2023-10" db="EMBL/GenBank/DDBJ databases">
        <authorList>
            <person name="Chen Y."/>
            <person name="Shah S."/>
            <person name="Dougan E. K."/>
            <person name="Thang M."/>
            <person name="Chan C."/>
        </authorList>
    </citation>
    <scope>NUCLEOTIDE SEQUENCE [LARGE SCALE GENOMIC DNA]</scope>
</reference>
<feature type="non-terminal residue" evidence="3">
    <location>
        <position position="1"/>
    </location>
</feature>
<keyword evidence="2" id="KW-0812">Transmembrane</keyword>
<keyword evidence="2" id="KW-1133">Transmembrane helix</keyword>
<proteinExistence type="predicted"/>
<protein>
    <recommendedName>
        <fullName evidence="5">PAS domain-containing protein</fullName>
    </recommendedName>
</protein>
<sequence>RLEYRQAGGRPTDCSVSIWAAPRPGMKVISTGEDIDIALFAAGCAYLLLGACVALWRGSRFASSGALVKGLLQHVVVPLRQARGKLQQGGEHKDMNSVVQQADGEFHRRKLEHTIKGLPLAQCIGMIIILALWFGGTVPTSFAQNFSSLAMATMVMVIWIAPSLVTARSADWLYSFMMAFSSVNMSPIAVPADAVLSYALGTWVVSLTISYLHLKPWLNAFWIAIINAMACLTLVVGQRSGGPCANSHAVKVAAQLSLVSFVSVLCLIFVDWLLKQLTRLELEAQSSRSALAAAQSVLRSVCDVVVVVDDELRLEEDSAELRNMLLLNQTRQLQQEDLRGFLASAEDCAKFSEQVRHATFSGQNGGEPLHLSIAFHVSMKDSAGITLEVEVFVVQFLSRAGKDAYLVGIREQSDSFAPSELRRSQGGPGSFGREPRRCSSPHAPAPSFTSGAPWHQVQRRNRYPDRYPWRPSSSPLDSPRNPGQNPPGDRSREQRYQYLLVSPLVAEGDAASSSSSSSELLMEDKTSAWIDLLSDGWSILDATDTFKMCMGLAEDELELLPLVRSDQRERLIDFAQTAHFDSTDHAAPAILHEPIFLRTAHMRRLKLCVCATLHLDWLRPPCPTQQAAEVLRISLEDIKCLRGKRWGKARRAETRDWPQLVAARREMSDCRAMRFP</sequence>
<keyword evidence="4" id="KW-1185">Reference proteome</keyword>
<feature type="region of interest" description="Disordered" evidence="1">
    <location>
        <begin position="416"/>
        <end position="492"/>
    </location>
</feature>
<feature type="transmembrane region" description="Helical" evidence="2">
    <location>
        <begin position="37"/>
        <end position="56"/>
    </location>
</feature>
<evidence type="ECO:0000313" key="3">
    <source>
        <dbReference type="EMBL" id="CAK0869850.1"/>
    </source>
</evidence>
<evidence type="ECO:0000313" key="4">
    <source>
        <dbReference type="Proteomes" id="UP001189429"/>
    </source>
</evidence>
<feature type="transmembrane region" description="Helical" evidence="2">
    <location>
        <begin position="252"/>
        <end position="274"/>
    </location>
</feature>
<name>A0ABN9VA49_9DINO</name>
<evidence type="ECO:0000256" key="1">
    <source>
        <dbReference type="SAM" id="MobiDB-lite"/>
    </source>
</evidence>
<feature type="transmembrane region" description="Helical" evidence="2">
    <location>
        <begin position="221"/>
        <end position="240"/>
    </location>
</feature>
<dbReference type="EMBL" id="CAUYUJ010016894">
    <property type="protein sequence ID" value="CAK0869850.1"/>
    <property type="molecule type" value="Genomic_DNA"/>
</dbReference>
<gene>
    <name evidence="3" type="ORF">PCOR1329_LOCUS56095</name>
</gene>